<dbReference type="Pfam" id="PF14279">
    <property type="entry name" value="HNH_5"/>
    <property type="match status" value="1"/>
</dbReference>
<gene>
    <name evidence="2" type="ORF">LWF01_02550</name>
</gene>
<dbReference type="SMART" id="SM00507">
    <property type="entry name" value="HNHc"/>
    <property type="match status" value="1"/>
</dbReference>
<evidence type="ECO:0000259" key="1">
    <source>
        <dbReference type="SMART" id="SM00507"/>
    </source>
</evidence>
<dbReference type="EMBL" id="CP090958">
    <property type="protein sequence ID" value="WGW12670.1"/>
    <property type="molecule type" value="Genomic_DNA"/>
</dbReference>
<dbReference type="Gene3D" id="1.10.30.50">
    <property type="match status" value="1"/>
</dbReference>
<dbReference type="InterPro" id="IPR029471">
    <property type="entry name" value="HNH_5"/>
</dbReference>
<evidence type="ECO:0000313" key="3">
    <source>
        <dbReference type="Proteomes" id="UP001209083"/>
    </source>
</evidence>
<accession>A0ABY8QWC5</accession>
<proteinExistence type="predicted"/>
<organism evidence="2 3">
    <name type="scientific">Saxibacter everestensis</name>
    <dbReference type="NCBI Taxonomy" id="2909229"/>
    <lineage>
        <taxon>Bacteria</taxon>
        <taxon>Bacillati</taxon>
        <taxon>Actinomycetota</taxon>
        <taxon>Actinomycetes</taxon>
        <taxon>Micrococcales</taxon>
        <taxon>Brevibacteriaceae</taxon>
        <taxon>Saxibacter</taxon>
    </lineage>
</organism>
<protein>
    <submittedName>
        <fullName evidence="2">HNH endonuclease</fullName>
    </submittedName>
</protein>
<dbReference type="Proteomes" id="UP001209083">
    <property type="component" value="Chromosome"/>
</dbReference>
<name>A0ABY8QWC5_9MICO</name>
<dbReference type="RefSeq" id="WP_349639474.1">
    <property type="nucleotide sequence ID" value="NZ_CP090958.1"/>
</dbReference>
<dbReference type="PANTHER" id="PTHR33877:SF2">
    <property type="entry name" value="OS07G0170200 PROTEIN"/>
    <property type="match status" value="1"/>
</dbReference>
<keyword evidence="2" id="KW-0255">Endonuclease</keyword>
<dbReference type="InterPro" id="IPR003615">
    <property type="entry name" value="HNH_nuc"/>
</dbReference>
<dbReference type="PANTHER" id="PTHR33877">
    <property type="entry name" value="SLL1193 PROTEIN"/>
    <property type="match status" value="1"/>
</dbReference>
<reference evidence="2 3" key="1">
    <citation type="submission" date="2023-05" db="EMBL/GenBank/DDBJ databases">
        <title>Lithophilousrod everest ZFBP1038 complete genpme.</title>
        <authorList>
            <person name="Tian M."/>
        </authorList>
    </citation>
    <scope>NUCLEOTIDE SEQUENCE [LARGE SCALE GENOMIC DNA]</scope>
    <source>
        <strain evidence="2 3">ZFBP1038</strain>
    </source>
</reference>
<dbReference type="InterPro" id="IPR052892">
    <property type="entry name" value="NA-targeting_endonuclease"/>
</dbReference>
<dbReference type="GO" id="GO:0004519">
    <property type="term" value="F:endonuclease activity"/>
    <property type="evidence" value="ECO:0007669"/>
    <property type="project" value="UniProtKB-KW"/>
</dbReference>
<keyword evidence="3" id="KW-1185">Reference proteome</keyword>
<keyword evidence="2" id="KW-0540">Nuclease</keyword>
<sequence length="166" mass="18540">MRTLVLNAGYEPLSVVSFRRAVVLVLAGKATILADDDVPIHSSSEVLARPSVILLRRYVKIPTARVAPLSRRAVLRRDSHRCAYCERTATTIDHVLPRSRGGEDSWENLVACCLRCNNAKGSRTPAEMGWVLQARPKAPHGTSWWVRGSERTMPQWDQYLSYANAA</sequence>
<evidence type="ECO:0000313" key="2">
    <source>
        <dbReference type="EMBL" id="WGW12670.1"/>
    </source>
</evidence>
<keyword evidence="2" id="KW-0378">Hydrolase</keyword>
<feature type="domain" description="HNH nuclease" evidence="1">
    <location>
        <begin position="69"/>
        <end position="118"/>
    </location>
</feature>
<dbReference type="CDD" id="cd00085">
    <property type="entry name" value="HNHc"/>
    <property type="match status" value="1"/>
</dbReference>